<dbReference type="RefSeq" id="WP_099540203.1">
    <property type="nucleotide sequence ID" value="NZ_PEBQ01000009.1"/>
</dbReference>
<name>A0A2G4RFR5_9PROT</name>
<evidence type="ECO:0000313" key="3">
    <source>
        <dbReference type="Proteomes" id="UP000228751"/>
    </source>
</evidence>
<proteinExistence type="predicted"/>
<dbReference type="AlphaFoldDB" id="A0A2G4RFR5"/>
<organism evidence="2 3">
    <name type="scientific">Acetobacter pomorum</name>
    <dbReference type="NCBI Taxonomy" id="65959"/>
    <lineage>
        <taxon>Bacteria</taxon>
        <taxon>Pseudomonadati</taxon>
        <taxon>Pseudomonadota</taxon>
        <taxon>Alphaproteobacteria</taxon>
        <taxon>Acetobacterales</taxon>
        <taxon>Acetobacteraceae</taxon>
        <taxon>Acetobacter</taxon>
    </lineage>
</organism>
<keyword evidence="3" id="KW-1185">Reference proteome</keyword>
<reference evidence="2 3" key="1">
    <citation type="submission" date="2017-10" db="EMBL/GenBank/DDBJ databases">
        <title>Genomic analysis of the genus Acetobacter.</title>
        <authorList>
            <person name="Kim K.H."/>
            <person name="Chun B.H."/>
            <person name="Son A.R."/>
            <person name="Jeon C.O."/>
        </authorList>
    </citation>
    <scope>NUCLEOTIDE SEQUENCE [LARGE SCALE GENOMIC DNA]</scope>
    <source>
        <strain evidence="2 3">LHT 2458</strain>
    </source>
</reference>
<accession>A0A2G4RFR5</accession>
<dbReference type="EMBL" id="PEBQ01000009">
    <property type="protein sequence ID" value="PHY95414.1"/>
    <property type="molecule type" value="Genomic_DNA"/>
</dbReference>
<evidence type="ECO:0000313" key="2">
    <source>
        <dbReference type="EMBL" id="PHY95414.1"/>
    </source>
</evidence>
<dbReference type="Proteomes" id="UP000228751">
    <property type="component" value="Unassembled WGS sequence"/>
</dbReference>
<feature type="region of interest" description="Disordered" evidence="1">
    <location>
        <begin position="1"/>
        <end position="35"/>
    </location>
</feature>
<evidence type="ECO:0000256" key="1">
    <source>
        <dbReference type="SAM" id="MobiDB-lite"/>
    </source>
</evidence>
<comment type="caution">
    <text evidence="2">The sequence shown here is derived from an EMBL/GenBank/DDBJ whole genome shotgun (WGS) entry which is preliminary data.</text>
</comment>
<gene>
    <name evidence="2" type="ORF">CSR02_01055</name>
</gene>
<protein>
    <submittedName>
        <fullName evidence="2">Uncharacterized protein</fullName>
    </submittedName>
</protein>
<sequence length="236" mass="26054">MMAGLIGKMQKRSATSTASERGRSTHFPSVPGSVRDVNRMMPAVDMDPPTIEEGVKSAQILYDAATKNIISIGELCLNMRERFPDFKNSVAPHMPLSRARLYDAMEVAKSVRQGRLKPSEVPGALRPARVLSKLEPHSVEALRQADFDFTDATESSIKSTLEELGVEDKAISRKESKQVDIIPPAGKDTFAEFASAFVKLSKVGVNRASKTELDRLHDVVHSNPDLQKLLRELLQD</sequence>